<reference evidence="1" key="1">
    <citation type="journal article" date="2012" name="J. Bacteriol.">
        <title>Genome sequences of type strains of seven species of the marine bacterium Pseudoalteromonas.</title>
        <authorList>
            <person name="Xie B.B."/>
            <person name="Shu Y.L."/>
            <person name="Qin Q.L."/>
            <person name="Rong J.C."/>
            <person name="Zhang X.Y."/>
            <person name="Chen X.L."/>
            <person name="Shi M."/>
            <person name="He H.L."/>
            <person name="Zhou B.C."/>
            <person name="Zhang Y.Z."/>
        </authorList>
    </citation>
    <scope>NUCLEOTIDE SEQUENCE [LARGE SCALE GENOMIC DNA]</scope>
    <source>
        <strain evidence="1">NCIMB 2128</strain>
    </source>
</reference>
<name>A0ABP2XZB8_9GAMM</name>
<dbReference type="Proteomes" id="UP000016534">
    <property type="component" value="Unassembled WGS sequence"/>
</dbReference>
<protein>
    <recommendedName>
        <fullName evidence="3">DUF1289 domain-containing protein</fullName>
    </recommendedName>
</protein>
<dbReference type="Pfam" id="PF06945">
    <property type="entry name" value="DUF1289"/>
    <property type="match status" value="1"/>
</dbReference>
<dbReference type="InterPro" id="IPR010710">
    <property type="entry name" value="DUF1289"/>
</dbReference>
<accession>A0ABP2XZB8</accession>
<sequence length="67" mass="7721">MTRECMRQTPSKQSTHLKTDCIGECYRMKGYCTGCGRTSDEIFDWIILTDEQKEAILASPREDAKKD</sequence>
<evidence type="ECO:0000313" key="1">
    <source>
        <dbReference type="EMBL" id="ERG61474.1"/>
    </source>
</evidence>
<evidence type="ECO:0008006" key="3">
    <source>
        <dbReference type="Google" id="ProtNLM"/>
    </source>
</evidence>
<evidence type="ECO:0000313" key="2">
    <source>
        <dbReference type="Proteomes" id="UP000016534"/>
    </source>
</evidence>
<proteinExistence type="predicted"/>
<comment type="caution">
    <text evidence="1">The sequence shown here is derived from an EMBL/GenBank/DDBJ whole genome shotgun (WGS) entry which is preliminary data.</text>
</comment>
<gene>
    <name evidence="1" type="ORF">PUND_10189</name>
</gene>
<organism evidence="1 2">
    <name type="scientific">Pseudoalteromonas undina</name>
    <dbReference type="NCBI Taxonomy" id="43660"/>
    <lineage>
        <taxon>Bacteria</taxon>
        <taxon>Pseudomonadati</taxon>
        <taxon>Pseudomonadota</taxon>
        <taxon>Gammaproteobacteria</taxon>
        <taxon>Alteromonadales</taxon>
        <taxon>Pseudoalteromonadaceae</taxon>
        <taxon>Pseudoalteromonas</taxon>
    </lineage>
</organism>
<keyword evidence="2" id="KW-1185">Reference proteome</keyword>
<reference evidence="1" key="2">
    <citation type="submission" date="2013-04" db="EMBL/GenBank/DDBJ databases">
        <title>Genome sequence of Pseudoalteromonas undina.</title>
        <authorList>
            <person name="Xie B.-B."/>
            <person name="Rong J.-C."/>
            <person name="Qin Q.-L."/>
            <person name="Shu Y.-L."/>
            <person name="Zhang Y.-Z."/>
        </authorList>
    </citation>
    <scope>NUCLEOTIDE SEQUENCE</scope>
    <source>
        <strain evidence="1">NCIMB 2128</strain>
    </source>
</reference>
<dbReference type="EMBL" id="AHCF02000017">
    <property type="protein sequence ID" value="ERG61474.1"/>
    <property type="molecule type" value="Genomic_DNA"/>
</dbReference>